<dbReference type="InParanoid" id="A0A163LPZ9"/>
<proteinExistence type="predicted"/>
<protein>
    <submittedName>
        <fullName evidence="2">Uncharacterized protein</fullName>
    </submittedName>
</protein>
<organism evidence="2">
    <name type="scientific">Absidia glauca</name>
    <name type="common">Pin mould</name>
    <dbReference type="NCBI Taxonomy" id="4829"/>
    <lineage>
        <taxon>Eukaryota</taxon>
        <taxon>Fungi</taxon>
        <taxon>Fungi incertae sedis</taxon>
        <taxon>Mucoromycota</taxon>
        <taxon>Mucoromycotina</taxon>
        <taxon>Mucoromycetes</taxon>
        <taxon>Mucorales</taxon>
        <taxon>Cunninghamellaceae</taxon>
        <taxon>Absidia</taxon>
    </lineage>
</organism>
<sequence>MGDIKLWSSRHYRYRRRRYFRHRRIRSKVENKYICSSFVVPDLMAMENDTYRNVGLLNSYTILPDFETFPAHYKCRPAKVQKQTLRLVGFMHPRPLVSFHFNSPTAESTDFSSMALLSFFSFLFPFHSTMMNTTFHLTQPNTPALLHTTVENKSGEVEPHQACTLRTQAFNELQQSIQSYNDAFVLDMRYQEERRKRKQHGAKKVSSNDKGDHGLRRSREARMMDELVVIFQAGSLQDYTPVLEWESKKNMPDSEQLAYDIGWR</sequence>
<dbReference type="OrthoDB" id="2257833at2759"/>
<reference evidence="2" key="1">
    <citation type="submission" date="2016-04" db="EMBL/GenBank/DDBJ databases">
        <authorList>
            <person name="Evans L.H."/>
            <person name="Alamgir A."/>
            <person name="Owens N."/>
            <person name="Weber N.D."/>
            <person name="Virtaneva K."/>
            <person name="Barbian K."/>
            <person name="Babar A."/>
            <person name="Rosenke K."/>
        </authorList>
    </citation>
    <scope>NUCLEOTIDE SEQUENCE [LARGE SCALE GENOMIC DNA]</scope>
    <source>
        <strain evidence="2">CBS 101.48</strain>
    </source>
</reference>
<feature type="compositionally biased region" description="Basic and acidic residues" evidence="1">
    <location>
        <begin position="206"/>
        <end position="218"/>
    </location>
</feature>
<keyword evidence="3" id="KW-1185">Reference proteome</keyword>
<name>A0A163LPZ9_ABSGL</name>
<feature type="region of interest" description="Disordered" evidence="1">
    <location>
        <begin position="195"/>
        <end position="218"/>
    </location>
</feature>
<accession>A0A163LPZ9</accession>
<evidence type="ECO:0000313" key="3">
    <source>
        <dbReference type="Proteomes" id="UP000078561"/>
    </source>
</evidence>
<evidence type="ECO:0000313" key="2">
    <source>
        <dbReference type="EMBL" id="SAL95348.1"/>
    </source>
</evidence>
<dbReference type="EMBL" id="LT550270">
    <property type="protein sequence ID" value="SAL95348.1"/>
    <property type="molecule type" value="Genomic_DNA"/>
</dbReference>
<gene>
    <name evidence="2" type="primary">ABSGL_00666.1 scaffold 832</name>
</gene>
<evidence type="ECO:0000256" key="1">
    <source>
        <dbReference type="SAM" id="MobiDB-lite"/>
    </source>
</evidence>
<dbReference type="AlphaFoldDB" id="A0A163LPZ9"/>
<dbReference type="Proteomes" id="UP000078561">
    <property type="component" value="Unassembled WGS sequence"/>
</dbReference>